<dbReference type="EMBL" id="VEPZ02001149">
    <property type="protein sequence ID" value="KAE8691403.1"/>
    <property type="molecule type" value="Genomic_DNA"/>
</dbReference>
<dbReference type="OrthoDB" id="1323at2759"/>
<dbReference type="InterPro" id="IPR033644">
    <property type="entry name" value="Ferrochelatase_C"/>
</dbReference>
<dbReference type="InterPro" id="IPR001015">
    <property type="entry name" value="Ferrochelatase"/>
</dbReference>
<keyword evidence="9" id="KW-0150">Chloroplast</keyword>
<dbReference type="PANTHER" id="PTHR11108:SF4">
    <property type="entry name" value="FERROCHELATASE-1, CHLOROPLASTIC_MITOCHONDRIAL"/>
    <property type="match status" value="1"/>
</dbReference>
<dbReference type="PANTHER" id="PTHR11108">
    <property type="entry name" value="FERROCHELATASE"/>
    <property type="match status" value="1"/>
</dbReference>
<dbReference type="GO" id="GO:0005739">
    <property type="term" value="C:mitochondrion"/>
    <property type="evidence" value="ECO:0007669"/>
    <property type="project" value="TreeGrafter"/>
</dbReference>
<evidence type="ECO:0000256" key="4">
    <source>
        <dbReference type="ARBA" id="ARBA00023004"/>
    </source>
</evidence>
<evidence type="ECO:0000256" key="3">
    <source>
        <dbReference type="ARBA" id="ARBA00007718"/>
    </source>
</evidence>
<organism evidence="12 13">
    <name type="scientific">Hibiscus syriacus</name>
    <name type="common">Rose of Sharon</name>
    <dbReference type="NCBI Taxonomy" id="106335"/>
    <lineage>
        <taxon>Eukaryota</taxon>
        <taxon>Viridiplantae</taxon>
        <taxon>Streptophyta</taxon>
        <taxon>Embryophyta</taxon>
        <taxon>Tracheophyta</taxon>
        <taxon>Spermatophyta</taxon>
        <taxon>Magnoliopsida</taxon>
        <taxon>eudicotyledons</taxon>
        <taxon>Gunneridae</taxon>
        <taxon>Pentapetalae</taxon>
        <taxon>rosids</taxon>
        <taxon>malvids</taxon>
        <taxon>Malvales</taxon>
        <taxon>Malvaceae</taxon>
        <taxon>Malvoideae</taxon>
        <taxon>Hibiscus</taxon>
    </lineage>
</organism>
<protein>
    <recommendedName>
        <fullName evidence="9">Ferrochelatase</fullName>
        <ecNumber evidence="9">4.98.1.1</ecNumber>
    </recommendedName>
</protein>
<evidence type="ECO:0000256" key="9">
    <source>
        <dbReference type="RuleBase" id="RU000607"/>
    </source>
</evidence>
<comment type="function">
    <text evidence="9">Catalyzes the ferrous insertion into protoporphyrin IX.</text>
</comment>
<evidence type="ECO:0000313" key="13">
    <source>
        <dbReference type="Proteomes" id="UP000436088"/>
    </source>
</evidence>
<dbReference type="CDD" id="cd00419">
    <property type="entry name" value="Ferrochelatase_C"/>
    <property type="match status" value="1"/>
</dbReference>
<keyword evidence="9" id="KW-0934">Plastid</keyword>
<evidence type="ECO:0000256" key="7">
    <source>
        <dbReference type="ARBA" id="ARBA00023244"/>
    </source>
</evidence>
<keyword evidence="11" id="KW-1133">Transmembrane helix</keyword>
<evidence type="ECO:0000256" key="5">
    <source>
        <dbReference type="ARBA" id="ARBA00023133"/>
    </source>
</evidence>
<evidence type="ECO:0000256" key="10">
    <source>
        <dbReference type="SAM" id="MobiDB-lite"/>
    </source>
</evidence>
<dbReference type="GO" id="GO:0031969">
    <property type="term" value="C:chloroplast membrane"/>
    <property type="evidence" value="ECO:0007669"/>
    <property type="project" value="UniProtKB-SubCell"/>
</dbReference>
<dbReference type="CDD" id="cd03411">
    <property type="entry name" value="Ferrochelatase_N"/>
    <property type="match status" value="1"/>
</dbReference>
<feature type="region of interest" description="Disordered" evidence="10">
    <location>
        <begin position="48"/>
        <end position="76"/>
    </location>
</feature>
<dbReference type="NCBIfam" id="TIGR00109">
    <property type="entry name" value="hemH"/>
    <property type="match status" value="1"/>
</dbReference>
<sequence length="485" mass="53993">MDAASLSGSGLCYYNDTFSRSIPRGRYIASASRNFSVELNDVDKPSSKPLIISSSDSNTQNRSVLKRRNRSNGPIRKRNLNLQTNCAVGVCTFPENVAGSHFSHAAEEKLGVLLLNLGGPETLNDVQPFLYNLFADPDIIRLPRLLRFLQGPLAKLISVLRAPKSKEGYAAIGGGSPLRKITDEQANALRMALEAKNMCANVYVGMRYWFPFTEEAIEQIKRDRITKLVVLPLYPQFSISTTGSSIRILQRVFKEDAYLSRLPVSVILSWYQRQGYIQSMADLIEKELIKFAKPEEAMIFFSAHGVPVSYVQAAGDPYKDQMEECIYLIMKELKARGIRNDHTLAYQSRVGPVQWLKPYTDEVLVEIGQKGVKSLLAVPVSFVSEHIETLEEIDMEYKHLALESGIENWGRVPALGCNSLFITDLADAVVEALPSAKALSTSTDDAEETEFDPLGYVVKMFFGSILAFILLLSPGVILAFRNGLF</sequence>
<keyword evidence="11" id="KW-0812">Transmembrane</keyword>
<evidence type="ECO:0000256" key="11">
    <source>
        <dbReference type="SAM" id="Phobius"/>
    </source>
</evidence>
<keyword evidence="13" id="KW-1185">Reference proteome</keyword>
<gene>
    <name evidence="12" type="ORF">F3Y22_tig00110890pilonHSYRG01279</name>
</gene>
<dbReference type="AlphaFoldDB" id="A0A6A2ZI67"/>
<feature type="compositionally biased region" description="Low complexity" evidence="10">
    <location>
        <begin position="48"/>
        <end position="57"/>
    </location>
</feature>
<comment type="similarity">
    <text evidence="3 9">Belongs to the ferrochelatase family.</text>
</comment>
<dbReference type="Pfam" id="PF00762">
    <property type="entry name" value="Ferrochelatase"/>
    <property type="match status" value="1"/>
</dbReference>
<feature type="transmembrane region" description="Helical" evidence="11">
    <location>
        <begin position="460"/>
        <end position="480"/>
    </location>
</feature>
<dbReference type="InterPro" id="IPR033659">
    <property type="entry name" value="Ferrochelatase_N"/>
</dbReference>
<comment type="subcellular location">
    <subcellularLocation>
        <location evidence="1">Plastid</location>
        <location evidence="1">Chloroplast membrane</location>
        <topology evidence="1">Peripheral membrane protein</topology>
    </subcellularLocation>
</comment>
<evidence type="ECO:0000256" key="2">
    <source>
        <dbReference type="ARBA" id="ARBA00004943"/>
    </source>
</evidence>
<proteinExistence type="inferred from homology"/>
<evidence type="ECO:0000256" key="1">
    <source>
        <dbReference type="ARBA" id="ARBA00004258"/>
    </source>
</evidence>
<comment type="catalytic activity">
    <reaction evidence="8 9">
        <text>heme b + 2 H(+) = protoporphyrin IX + Fe(2+)</text>
        <dbReference type="Rhea" id="RHEA:22584"/>
        <dbReference type="ChEBI" id="CHEBI:15378"/>
        <dbReference type="ChEBI" id="CHEBI:29033"/>
        <dbReference type="ChEBI" id="CHEBI:57306"/>
        <dbReference type="ChEBI" id="CHEBI:60344"/>
        <dbReference type="EC" id="4.98.1.1"/>
    </reaction>
</comment>
<comment type="pathway">
    <text evidence="2 9">Porphyrin-containing compound metabolism; protoheme biosynthesis; protoheme from protoporphyrin-IX: step 1/1.</text>
</comment>
<evidence type="ECO:0000256" key="8">
    <source>
        <dbReference type="ARBA" id="ARBA00049380"/>
    </source>
</evidence>
<keyword evidence="7 9" id="KW-0627">Porphyrin biosynthesis</keyword>
<feature type="compositionally biased region" description="Basic residues" evidence="10">
    <location>
        <begin position="64"/>
        <end position="76"/>
    </location>
</feature>
<dbReference type="Gene3D" id="3.40.50.1400">
    <property type="match status" value="2"/>
</dbReference>
<dbReference type="PROSITE" id="PS00534">
    <property type="entry name" value="FERROCHELATASE"/>
    <property type="match status" value="1"/>
</dbReference>
<reference evidence="12" key="1">
    <citation type="submission" date="2019-09" db="EMBL/GenBank/DDBJ databases">
        <title>Draft genome information of white flower Hibiscus syriacus.</title>
        <authorList>
            <person name="Kim Y.-M."/>
        </authorList>
    </citation>
    <scope>NUCLEOTIDE SEQUENCE [LARGE SCALE GENOMIC DNA]</scope>
    <source>
        <strain evidence="12">YM2019G1</strain>
    </source>
</reference>
<comment type="caution">
    <text evidence="12">The sequence shown here is derived from an EMBL/GenBank/DDBJ whole genome shotgun (WGS) entry which is preliminary data.</text>
</comment>
<dbReference type="HAMAP" id="MF_00323">
    <property type="entry name" value="Ferrochelatase"/>
    <property type="match status" value="1"/>
</dbReference>
<dbReference type="SUPFAM" id="SSF53800">
    <property type="entry name" value="Chelatase"/>
    <property type="match status" value="1"/>
</dbReference>
<name>A0A6A2ZI67_HIBSY</name>
<keyword evidence="6 9" id="KW-0456">Lyase</keyword>
<dbReference type="Proteomes" id="UP000436088">
    <property type="component" value="Unassembled WGS sequence"/>
</dbReference>
<dbReference type="InterPro" id="IPR019772">
    <property type="entry name" value="Ferrochelatase_AS"/>
</dbReference>
<evidence type="ECO:0000313" key="12">
    <source>
        <dbReference type="EMBL" id="KAE8691403.1"/>
    </source>
</evidence>
<keyword evidence="11" id="KW-0472">Membrane</keyword>
<dbReference type="GO" id="GO:0004325">
    <property type="term" value="F:ferrochelatase activity"/>
    <property type="evidence" value="ECO:0007669"/>
    <property type="project" value="UniProtKB-UniRule"/>
</dbReference>
<dbReference type="GO" id="GO:0006783">
    <property type="term" value="P:heme biosynthetic process"/>
    <property type="evidence" value="ECO:0007669"/>
    <property type="project" value="UniProtKB-UniRule"/>
</dbReference>
<evidence type="ECO:0000256" key="6">
    <source>
        <dbReference type="ARBA" id="ARBA00023239"/>
    </source>
</evidence>
<keyword evidence="4 9" id="KW-0408">Iron</keyword>
<dbReference type="UniPathway" id="UPA00252">
    <property type="reaction ID" value="UER00325"/>
</dbReference>
<keyword evidence="5 9" id="KW-0350">Heme biosynthesis</keyword>
<accession>A0A6A2ZI67</accession>
<dbReference type="EC" id="4.98.1.1" evidence="9"/>
<dbReference type="FunFam" id="3.40.50.1400:FF:000006">
    <property type="entry name" value="Ferrochelatase"/>
    <property type="match status" value="1"/>
</dbReference>